<organism evidence="1">
    <name type="scientific">Zea mays</name>
    <name type="common">Maize</name>
    <dbReference type="NCBI Taxonomy" id="4577"/>
    <lineage>
        <taxon>Eukaryota</taxon>
        <taxon>Viridiplantae</taxon>
        <taxon>Streptophyta</taxon>
        <taxon>Embryophyta</taxon>
        <taxon>Tracheophyta</taxon>
        <taxon>Spermatophyta</taxon>
        <taxon>Magnoliopsida</taxon>
        <taxon>Liliopsida</taxon>
        <taxon>Poales</taxon>
        <taxon>Poaceae</taxon>
        <taxon>PACMAD clade</taxon>
        <taxon>Panicoideae</taxon>
        <taxon>Andropogonodae</taxon>
        <taxon>Andropogoneae</taxon>
        <taxon>Tripsacinae</taxon>
        <taxon>Zea</taxon>
    </lineage>
</organism>
<proteinExistence type="evidence at transcript level"/>
<dbReference type="EMBL" id="BT055714">
    <property type="protein sequence ID" value="ACL54321.1"/>
    <property type="molecule type" value="mRNA"/>
</dbReference>
<sequence>MDKEKEVKEKEDYMDQLSNQSEIVSWKRFLVLWMSRDIFFLNALTQLNLNHGIIGPNLHIHVLCQKDCTHRCGTPDGICTMHYPFDHAPHAIIK</sequence>
<protein>
    <submittedName>
        <fullName evidence="1">Uncharacterized protein</fullName>
    </submittedName>
</protein>
<reference evidence="1" key="1">
    <citation type="journal article" date="2009" name="PLoS Genet.">
        <title>Sequencing, mapping, and analysis of 27,455 maize full-length cDNAs.</title>
        <authorList>
            <person name="Soderlund C."/>
            <person name="Descour A."/>
            <person name="Kudrna D."/>
            <person name="Bomhoff M."/>
            <person name="Boyd L."/>
            <person name="Currie J."/>
            <person name="Angelova A."/>
            <person name="Collura K."/>
            <person name="Wissotski M."/>
            <person name="Ashley E."/>
            <person name="Morrow D."/>
            <person name="Fernandes J."/>
            <person name="Walbot V."/>
            <person name="Yu Y."/>
        </authorList>
    </citation>
    <scope>NUCLEOTIDE SEQUENCE</scope>
    <source>
        <strain evidence="1">B73</strain>
    </source>
</reference>
<name>B8A2C2_MAIZE</name>
<dbReference type="AlphaFoldDB" id="B8A2C2"/>
<accession>B8A2C2</accession>
<dbReference type="HOGENOM" id="CLU_2389418_0_0_1"/>
<evidence type="ECO:0000313" key="1">
    <source>
        <dbReference type="EMBL" id="ACL54321.1"/>
    </source>
</evidence>
<reference evidence="1" key="2">
    <citation type="submission" date="2012-06" db="EMBL/GenBank/DDBJ databases">
        <authorList>
            <person name="Yu Y."/>
            <person name="Currie J."/>
            <person name="Lomeli R."/>
            <person name="Angelova A."/>
            <person name="Collura K."/>
            <person name="Wissotski M."/>
            <person name="Campos D."/>
            <person name="Kudrna D."/>
            <person name="Golser W."/>
            <person name="Ashely E."/>
            <person name="Descour A."/>
            <person name="Fernandes J."/>
            <person name="Soderlund C."/>
            <person name="Walbot V."/>
        </authorList>
    </citation>
    <scope>NUCLEOTIDE SEQUENCE</scope>
    <source>
        <strain evidence="1">B73</strain>
    </source>
</reference>